<sequence length="524" mass="58772">MSTIVFAAHKDAKFAKENGTVLDPSIPPISLHWKLPRDMADPSLAFLSRARRRSSSGMAAATSSIKRKREEAGKALSTILKGRSSHREGEVSPLRSASDVPPGVGSSGGSAPRASSSVSQASAVSIQESVQDLMSIVRTPAFSAADKYRVLDARDKLLKRQRVREQDLSKAKAMLGVCPDMCPEKERYGRQEQRNLSLFEMSSNSSAYEVDHMRAVKAYARSSADQEEPLPFELRPGKVLRMTMDHLIMNVAGECNEANVSDWYLFMWDRTRSIRKDITQQQLSDLTAISLVEQCARFHIHCSAALCEEDVSVFDPKINDENLTKCLKTLEYMYDDLAKDSKGHAPHEAEFRAYDALLNLNTGDTLRKIQTFRPETFRPEVRSSAEIEFAVSIFLALNNRHYVKFFRLAASAPYLSSCLLLRYHTQARTTALEVISRSYAIGNKTSELPLSEIQSWLGFSSSEEARQFVRNFGLEATGDGRTVLIGRALFTAPEEKILERNSDFLVRRKLQGRSISECYSEFYC</sequence>
<dbReference type="Pfam" id="PF03399">
    <property type="entry name" value="SAC3_GANP"/>
    <property type="match status" value="1"/>
</dbReference>
<dbReference type="InterPro" id="IPR005062">
    <property type="entry name" value="SAC3/GANP/THP3_conserved"/>
</dbReference>
<dbReference type="GO" id="GO:0006406">
    <property type="term" value="P:mRNA export from nucleus"/>
    <property type="evidence" value="ECO:0007669"/>
    <property type="project" value="TreeGrafter"/>
</dbReference>
<feature type="compositionally biased region" description="Low complexity" evidence="2">
    <location>
        <begin position="96"/>
        <end position="116"/>
    </location>
</feature>
<dbReference type="PANTHER" id="PTHR12436:SF3">
    <property type="entry name" value="GERMINAL-CENTER ASSOCIATED NUCLEAR PROTEIN"/>
    <property type="match status" value="1"/>
</dbReference>
<accession>A0A7R8ZT50</accession>
<name>A0A7R8ZT50_9CRUS</name>
<evidence type="ECO:0000256" key="2">
    <source>
        <dbReference type="SAM" id="MobiDB-lite"/>
    </source>
</evidence>
<dbReference type="PANTHER" id="PTHR12436">
    <property type="entry name" value="80 KDA MCM3-ASSOCIATED PROTEIN"/>
    <property type="match status" value="1"/>
</dbReference>
<dbReference type="GO" id="GO:0005737">
    <property type="term" value="C:cytoplasm"/>
    <property type="evidence" value="ECO:0007669"/>
    <property type="project" value="TreeGrafter"/>
</dbReference>
<dbReference type="InterPro" id="IPR045107">
    <property type="entry name" value="SAC3/GANP/THP3"/>
</dbReference>
<comment type="similarity">
    <text evidence="1">Belongs to the SAC3 family.</text>
</comment>
<dbReference type="EMBL" id="OB673381">
    <property type="protein sequence ID" value="CAD7235552.1"/>
    <property type="molecule type" value="Genomic_DNA"/>
</dbReference>
<proteinExistence type="inferred from homology"/>
<dbReference type="AlphaFoldDB" id="A0A7R8ZT50"/>
<dbReference type="OrthoDB" id="21502at2759"/>
<dbReference type="Gene3D" id="1.25.40.990">
    <property type="match status" value="1"/>
</dbReference>
<feature type="region of interest" description="Disordered" evidence="2">
    <location>
        <begin position="57"/>
        <end position="116"/>
    </location>
</feature>
<dbReference type="GO" id="GO:0070390">
    <property type="term" value="C:transcription export complex 2"/>
    <property type="evidence" value="ECO:0007669"/>
    <property type="project" value="TreeGrafter"/>
</dbReference>
<organism evidence="3">
    <name type="scientific">Cyprideis torosa</name>
    <dbReference type="NCBI Taxonomy" id="163714"/>
    <lineage>
        <taxon>Eukaryota</taxon>
        <taxon>Metazoa</taxon>
        <taxon>Ecdysozoa</taxon>
        <taxon>Arthropoda</taxon>
        <taxon>Crustacea</taxon>
        <taxon>Oligostraca</taxon>
        <taxon>Ostracoda</taxon>
        <taxon>Podocopa</taxon>
        <taxon>Podocopida</taxon>
        <taxon>Cytherocopina</taxon>
        <taxon>Cytheroidea</taxon>
        <taxon>Cytherideidae</taxon>
        <taxon>Cyprideis</taxon>
    </lineage>
</organism>
<gene>
    <name evidence="3" type="ORF">CTOB1V02_LOCUS13367</name>
</gene>
<dbReference type="InterPro" id="IPR000717">
    <property type="entry name" value="PCI_dom"/>
</dbReference>
<reference evidence="3" key="1">
    <citation type="submission" date="2020-11" db="EMBL/GenBank/DDBJ databases">
        <authorList>
            <person name="Tran Van P."/>
        </authorList>
    </citation>
    <scope>NUCLEOTIDE SEQUENCE</scope>
</reference>
<evidence type="ECO:0000256" key="1">
    <source>
        <dbReference type="ARBA" id="ARBA00038443"/>
    </source>
</evidence>
<dbReference type="PROSITE" id="PS50250">
    <property type="entry name" value="PCI"/>
    <property type="match status" value="1"/>
</dbReference>
<evidence type="ECO:0000313" key="3">
    <source>
        <dbReference type="EMBL" id="CAD7235552.1"/>
    </source>
</evidence>
<protein>
    <submittedName>
        <fullName evidence="3">Uncharacterized protein</fullName>
    </submittedName>
</protein>